<dbReference type="OrthoDB" id="6378143at2759"/>
<evidence type="ECO:0000259" key="2">
    <source>
        <dbReference type="Pfam" id="PF22066"/>
    </source>
</evidence>
<dbReference type="GO" id="GO:0051298">
    <property type="term" value="P:centrosome duplication"/>
    <property type="evidence" value="ECO:0007669"/>
    <property type="project" value="InterPro"/>
</dbReference>
<feature type="domain" description="Cep192-like" evidence="2">
    <location>
        <begin position="217"/>
        <end position="310"/>
    </location>
</feature>
<evidence type="ECO:0000313" key="4">
    <source>
        <dbReference type="Proteomes" id="UP000770661"/>
    </source>
</evidence>
<dbReference type="GO" id="GO:0090222">
    <property type="term" value="P:centrosome-templated microtubule nucleation"/>
    <property type="evidence" value="ECO:0007669"/>
    <property type="project" value="InterPro"/>
</dbReference>
<keyword evidence="4" id="KW-1185">Reference proteome</keyword>
<dbReference type="InterPro" id="IPR054088">
    <property type="entry name" value="Cep192-like_D8"/>
</dbReference>
<evidence type="ECO:0000313" key="3">
    <source>
        <dbReference type="EMBL" id="KAG0721765.1"/>
    </source>
</evidence>
<gene>
    <name evidence="3" type="primary">CEP192</name>
    <name evidence="3" type="ORF">GWK47_045783</name>
</gene>
<proteinExistence type="predicted"/>
<dbReference type="Proteomes" id="UP000770661">
    <property type="component" value="Unassembled WGS sequence"/>
</dbReference>
<protein>
    <submittedName>
        <fullName evidence="3">Centrosomal protein</fullName>
    </submittedName>
</protein>
<dbReference type="PANTHER" id="PTHR16029">
    <property type="entry name" value="CENTROSOMAL PROTEIN OF 192 KDA"/>
    <property type="match status" value="1"/>
</dbReference>
<evidence type="ECO:0000256" key="1">
    <source>
        <dbReference type="SAM" id="MobiDB-lite"/>
    </source>
</evidence>
<dbReference type="AlphaFoldDB" id="A0A8J4Y614"/>
<dbReference type="Gene3D" id="2.60.40.10">
    <property type="entry name" value="Immunoglobulins"/>
    <property type="match status" value="1"/>
</dbReference>
<reference evidence="3" key="1">
    <citation type="submission" date="2020-07" db="EMBL/GenBank/DDBJ databases">
        <title>The High-quality genome of the commercially important snow crab, Chionoecetes opilio.</title>
        <authorList>
            <person name="Jeong J.-H."/>
            <person name="Ryu S."/>
        </authorList>
    </citation>
    <scope>NUCLEOTIDE SEQUENCE</scope>
    <source>
        <strain evidence="3">MADBK_172401_WGS</strain>
        <tissue evidence="3">Digestive gland</tissue>
    </source>
</reference>
<dbReference type="PANTHER" id="PTHR16029:SF11">
    <property type="entry name" value="CENTROSOMAL PROTEIN OF 192 KDA"/>
    <property type="match status" value="1"/>
</dbReference>
<dbReference type="GO" id="GO:0090307">
    <property type="term" value="P:mitotic spindle assembly"/>
    <property type="evidence" value="ECO:0007669"/>
    <property type="project" value="TreeGrafter"/>
</dbReference>
<dbReference type="InterPro" id="IPR039103">
    <property type="entry name" value="Spd-2/CEP192"/>
</dbReference>
<dbReference type="EMBL" id="JACEEZ010010565">
    <property type="protein sequence ID" value="KAG0721765.1"/>
    <property type="molecule type" value="Genomic_DNA"/>
</dbReference>
<dbReference type="GO" id="GO:0005737">
    <property type="term" value="C:cytoplasm"/>
    <property type="evidence" value="ECO:0007669"/>
    <property type="project" value="TreeGrafter"/>
</dbReference>
<dbReference type="Pfam" id="PF22066">
    <property type="entry name" value="Cep192_D8"/>
    <property type="match status" value="1"/>
</dbReference>
<dbReference type="GO" id="GO:0005814">
    <property type="term" value="C:centriole"/>
    <property type="evidence" value="ECO:0007669"/>
    <property type="project" value="TreeGrafter"/>
</dbReference>
<organism evidence="3 4">
    <name type="scientific">Chionoecetes opilio</name>
    <name type="common">Atlantic snow crab</name>
    <name type="synonym">Cancer opilio</name>
    <dbReference type="NCBI Taxonomy" id="41210"/>
    <lineage>
        <taxon>Eukaryota</taxon>
        <taxon>Metazoa</taxon>
        <taxon>Ecdysozoa</taxon>
        <taxon>Arthropoda</taxon>
        <taxon>Crustacea</taxon>
        <taxon>Multicrustacea</taxon>
        <taxon>Malacostraca</taxon>
        <taxon>Eumalacostraca</taxon>
        <taxon>Eucarida</taxon>
        <taxon>Decapoda</taxon>
        <taxon>Pleocyemata</taxon>
        <taxon>Brachyura</taxon>
        <taxon>Eubrachyura</taxon>
        <taxon>Majoidea</taxon>
        <taxon>Majidae</taxon>
        <taxon>Chionoecetes</taxon>
    </lineage>
</organism>
<dbReference type="GO" id="GO:0071539">
    <property type="term" value="P:protein localization to centrosome"/>
    <property type="evidence" value="ECO:0007669"/>
    <property type="project" value="InterPro"/>
</dbReference>
<dbReference type="InterPro" id="IPR013783">
    <property type="entry name" value="Ig-like_fold"/>
</dbReference>
<dbReference type="GO" id="GO:0000242">
    <property type="term" value="C:pericentriolar material"/>
    <property type="evidence" value="ECO:0007669"/>
    <property type="project" value="TreeGrafter"/>
</dbReference>
<accession>A0A8J4Y614</accession>
<name>A0A8J4Y614_CHIOP</name>
<feature type="compositionally biased region" description="Polar residues" evidence="1">
    <location>
        <begin position="50"/>
        <end position="76"/>
    </location>
</feature>
<comment type="caution">
    <text evidence="3">The sequence shown here is derived from an EMBL/GenBank/DDBJ whole genome shotgun (WGS) entry which is preliminary data.</text>
</comment>
<feature type="region of interest" description="Disordered" evidence="1">
    <location>
        <begin position="30"/>
        <end position="98"/>
    </location>
</feature>
<sequence length="312" mass="34266">MGENESRSATVIILPATKEASETCIKTNHSLGASVDDPSHGITKEAPSNPHHTVANTLQPVNSNHLPNTTTSSQLCAQEKSSRPQAHQPSSTTTTTLCHTQGLAAARAPCRKSLRHQECERKDIDHGAGSKSVTSGNCQAYIRWELIFAESLEVLVMALEALHEEAKPLGLEVSWLKTKVQVSVRACGEDKIRIFQVACDPCLTLCTKDTPRCLVELVSDDVTFPDTRATQETFIKIMLRNLDKTVHSVQAEVTNGPFIVRHTQFTIKSGHYVSVPVYFKPQKSGLWTGYLRLTVVKNKMVLSARLSGRSLP</sequence>
<dbReference type="GO" id="GO:0019901">
    <property type="term" value="F:protein kinase binding"/>
    <property type="evidence" value="ECO:0007669"/>
    <property type="project" value="TreeGrafter"/>
</dbReference>